<dbReference type="EMBL" id="DVNM01000013">
    <property type="protein sequence ID" value="HIU68793.1"/>
    <property type="molecule type" value="Genomic_DNA"/>
</dbReference>
<accession>A0A9D1SNE4</accession>
<reference evidence="1" key="2">
    <citation type="journal article" date="2021" name="PeerJ">
        <title>Extensive microbial diversity within the chicken gut microbiome revealed by metagenomics and culture.</title>
        <authorList>
            <person name="Gilroy R."/>
            <person name="Ravi A."/>
            <person name="Getino M."/>
            <person name="Pursley I."/>
            <person name="Horton D.L."/>
            <person name="Alikhan N.F."/>
            <person name="Baker D."/>
            <person name="Gharbi K."/>
            <person name="Hall N."/>
            <person name="Watson M."/>
            <person name="Adriaenssens E.M."/>
            <person name="Foster-Nyarko E."/>
            <person name="Jarju S."/>
            <person name="Secka A."/>
            <person name="Antonio M."/>
            <person name="Oren A."/>
            <person name="Chaudhuri R.R."/>
            <person name="La Ragione R."/>
            <person name="Hildebrand F."/>
            <person name="Pallen M.J."/>
        </authorList>
    </citation>
    <scope>NUCLEOTIDE SEQUENCE</scope>
    <source>
        <strain evidence="1">CHK176-6737</strain>
    </source>
</reference>
<proteinExistence type="predicted"/>
<protein>
    <submittedName>
        <fullName evidence="1">Uncharacterized protein</fullName>
    </submittedName>
</protein>
<evidence type="ECO:0000313" key="1">
    <source>
        <dbReference type="EMBL" id="HIU68793.1"/>
    </source>
</evidence>
<sequence>MKRFNVEVQTTDGVQLLLSRVDDPQQTETVTVGTDDLRAAVEAGVYSTPDEAREDAQAGIEFQLVKAAYKLLGLPEGYRLTDDEISELRTAQSTAVDSLVPSVDALFI</sequence>
<dbReference type="AlphaFoldDB" id="A0A9D1SNE4"/>
<evidence type="ECO:0000313" key="2">
    <source>
        <dbReference type="Proteomes" id="UP000824125"/>
    </source>
</evidence>
<comment type="caution">
    <text evidence="1">The sequence shown here is derived from an EMBL/GenBank/DDBJ whole genome shotgun (WGS) entry which is preliminary data.</text>
</comment>
<name>A0A9D1SNE4_9FIRM</name>
<dbReference type="Proteomes" id="UP000824125">
    <property type="component" value="Unassembled WGS sequence"/>
</dbReference>
<gene>
    <name evidence="1" type="ORF">IAD23_02395</name>
</gene>
<reference evidence="1" key="1">
    <citation type="submission" date="2020-10" db="EMBL/GenBank/DDBJ databases">
        <authorList>
            <person name="Gilroy R."/>
        </authorList>
    </citation>
    <scope>NUCLEOTIDE SEQUENCE</scope>
    <source>
        <strain evidence="1">CHK176-6737</strain>
    </source>
</reference>
<organism evidence="1 2">
    <name type="scientific">Candidatus Scybalenecus merdavium</name>
    <dbReference type="NCBI Taxonomy" id="2840939"/>
    <lineage>
        <taxon>Bacteria</taxon>
        <taxon>Bacillati</taxon>
        <taxon>Bacillota</taxon>
        <taxon>Clostridia</taxon>
        <taxon>Eubacteriales</taxon>
        <taxon>Oscillospiraceae</taxon>
        <taxon>Oscillospiraceae incertae sedis</taxon>
        <taxon>Candidatus Scybalenecus</taxon>
    </lineage>
</organism>